<accession>A0A1G2CZZ9</accession>
<dbReference type="Proteomes" id="UP000177996">
    <property type="component" value="Unassembled WGS sequence"/>
</dbReference>
<comment type="caution">
    <text evidence="2">The sequence shown here is derived from an EMBL/GenBank/DDBJ whole genome shotgun (WGS) entry which is preliminary data.</text>
</comment>
<dbReference type="EMBL" id="MHLL01000074">
    <property type="protein sequence ID" value="OGZ06965.1"/>
    <property type="molecule type" value="Genomic_DNA"/>
</dbReference>
<dbReference type="STRING" id="1798661.A3D65_02315"/>
<dbReference type="NCBIfam" id="TIGR00251">
    <property type="entry name" value="DUF167 family protein"/>
    <property type="match status" value="1"/>
</dbReference>
<sequence>MEYRVKVTAGAKKESIMVAHDGRFLVSVSAPREEGRANERLRELLAEYFDVPYDAVTIRRGHTSPTKTVFVKESFG</sequence>
<dbReference type="SUPFAM" id="SSF69786">
    <property type="entry name" value="YggU-like"/>
    <property type="match status" value="1"/>
</dbReference>
<dbReference type="AlphaFoldDB" id="A0A1G2CZZ9"/>
<dbReference type="InterPro" id="IPR036591">
    <property type="entry name" value="YggU-like_sf"/>
</dbReference>
<comment type="similarity">
    <text evidence="1">Belongs to the UPF0235 family.</text>
</comment>
<gene>
    <name evidence="2" type="ORF">A3D65_02315</name>
</gene>
<dbReference type="SMART" id="SM01152">
    <property type="entry name" value="DUF167"/>
    <property type="match status" value="1"/>
</dbReference>
<proteinExistence type="inferred from homology"/>
<dbReference type="Gene3D" id="3.30.1200.10">
    <property type="entry name" value="YggU-like"/>
    <property type="match status" value="1"/>
</dbReference>
<evidence type="ECO:0000313" key="3">
    <source>
        <dbReference type="Proteomes" id="UP000177996"/>
    </source>
</evidence>
<dbReference type="InterPro" id="IPR003746">
    <property type="entry name" value="DUF167"/>
</dbReference>
<evidence type="ECO:0000256" key="1">
    <source>
        <dbReference type="ARBA" id="ARBA00010364"/>
    </source>
</evidence>
<protein>
    <submittedName>
        <fullName evidence="2">Uncharacterized protein</fullName>
    </submittedName>
</protein>
<organism evidence="2 3">
    <name type="scientific">Candidatus Lloydbacteria bacterium RIFCSPHIGHO2_02_FULL_50_13</name>
    <dbReference type="NCBI Taxonomy" id="1798661"/>
    <lineage>
        <taxon>Bacteria</taxon>
        <taxon>Candidatus Lloydiibacteriota</taxon>
    </lineage>
</organism>
<reference evidence="2 3" key="1">
    <citation type="journal article" date="2016" name="Nat. Commun.">
        <title>Thousands of microbial genomes shed light on interconnected biogeochemical processes in an aquifer system.</title>
        <authorList>
            <person name="Anantharaman K."/>
            <person name="Brown C.T."/>
            <person name="Hug L.A."/>
            <person name="Sharon I."/>
            <person name="Castelle C.J."/>
            <person name="Probst A.J."/>
            <person name="Thomas B.C."/>
            <person name="Singh A."/>
            <person name="Wilkins M.J."/>
            <person name="Karaoz U."/>
            <person name="Brodie E.L."/>
            <person name="Williams K.H."/>
            <person name="Hubbard S.S."/>
            <person name="Banfield J.F."/>
        </authorList>
    </citation>
    <scope>NUCLEOTIDE SEQUENCE [LARGE SCALE GENOMIC DNA]</scope>
</reference>
<dbReference type="Pfam" id="PF02594">
    <property type="entry name" value="DUF167"/>
    <property type="match status" value="1"/>
</dbReference>
<evidence type="ECO:0000313" key="2">
    <source>
        <dbReference type="EMBL" id="OGZ06965.1"/>
    </source>
</evidence>
<name>A0A1G2CZZ9_9BACT</name>